<evidence type="ECO:0000256" key="3">
    <source>
        <dbReference type="ARBA" id="ARBA00022917"/>
    </source>
</evidence>
<dbReference type="Gene3D" id="3.30.160.20">
    <property type="match status" value="1"/>
</dbReference>
<sequence length="359" mass="40676">MIAQEHIEEVQTLAAKLEEIRAHLDVEGKEARISELETQSADPSVWQDQEKAKAIGQEMGRLKRELEMAQDASVYVRDLNDLIELLNTTDDEQLRTEFYELKEKATKELDTLETRVFLSGKYDASDAILSIHSGQGGTEAMDWASMLSRMYQRYFERKGWSVDFVEESRGEDAGIKSATFIVHGEYAYGLLKHEAGAHRLVRLSPFNADNLRQTSFSGVEVAPLISDESSEIEVKPDDLEWQFTRAGGHGGQNVNKVNTAVILKHIPSGLIVECREERYQEQNKKLALSILKSKLAQIEEERRLNELASLKGEHKIAGWGNQIRNYVLHPYHLVKDTRTKVETSDTQGVLDGDIDLFTQ</sequence>
<dbReference type="SMART" id="SM00937">
    <property type="entry name" value="PCRF"/>
    <property type="match status" value="1"/>
</dbReference>
<dbReference type="Pfam" id="PF00472">
    <property type="entry name" value="RF-1"/>
    <property type="match status" value="1"/>
</dbReference>
<dbReference type="GO" id="GO:0005737">
    <property type="term" value="C:cytoplasm"/>
    <property type="evidence" value="ECO:0007669"/>
    <property type="project" value="InterPro"/>
</dbReference>
<organism evidence="7 8">
    <name type="scientific">Candidatus Cerribacteria bacterium 'Amazon FNV 2010 28 9'</name>
    <dbReference type="NCBI Taxonomy" id="2081795"/>
    <lineage>
        <taxon>Bacteria</taxon>
        <taxon>Candidatus Cerribacteria</taxon>
    </lineage>
</organism>
<feature type="non-terminal residue" evidence="7">
    <location>
        <position position="359"/>
    </location>
</feature>
<proteinExistence type="inferred from homology"/>
<evidence type="ECO:0000259" key="6">
    <source>
        <dbReference type="PROSITE" id="PS00745"/>
    </source>
</evidence>
<gene>
    <name evidence="7" type="ORF">C5B42_01020</name>
</gene>
<protein>
    <recommendedName>
        <fullName evidence="4">Peptide chain release factor 2</fullName>
    </recommendedName>
</protein>
<evidence type="ECO:0000256" key="2">
    <source>
        <dbReference type="ARBA" id="ARBA00022481"/>
    </source>
</evidence>
<feature type="coiled-coil region" evidence="5">
    <location>
        <begin position="52"/>
        <end position="115"/>
    </location>
</feature>
<accession>A0A317JRA0</accession>
<dbReference type="InterPro" id="IPR000352">
    <property type="entry name" value="Pep_chain_release_fac_I"/>
</dbReference>
<evidence type="ECO:0000256" key="5">
    <source>
        <dbReference type="SAM" id="Coils"/>
    </source>
</evidence>
<dbReference type="Gene3D" id="3.30.70.1660">
    <property type="match status" value="1"/>
</dbReference>
<dbReference type="NCBIfam" id="TIGR00020">
    <property type="entry name" value="prfB"/>
    <property type="match status" value="1"/>
</dbReference>
<dbReference type="InterPro" id="IPR005139">
    <property type="entry name" value="PCRF"/>
</dbReference>
<evidence type="ECO:0000313" key="7">
    <source>
        <dbReference type="EMBL" id="PWU24025.1"/>
    </source>
</evidence>
<dbReference type="PANTHER" id="PTHR43116:SF3">
    <property type="entry name" value="CLASS I PEPTIDE CHAIN RELEASE FACTOR"/>
    <property type="match status" value="1"/>
</dbReference>
<name>A0A317JRA0_9BACT</name>
<dbReference type="Proteomes" id="UP000246104">
    <property type="component" value="Unassembled WGS sequence"/>
</dbReference>
<dbReference type="InterPro" id="IPR004374">
    <property type="entry name" value="PrfB"/>
</dbReference>
<dbReference type="AlphaFoldDB" id="A0A317JRA0"/>
<evidence type="ECO:0000313" key="8">
    <source>
        <dbReference type="Proteomes" id="UP000246104"/>
    </source>
</evidence>
<evidence type="ECO:0000256" key="1">
    <source>
        <dbReference type="ARBA" id="ARBA00010835"/>
    </source>
</evidence>
<dbReference type="PANTHER" id="PTHR43116">
    <property type="entry name" value="PEPTIDE CHAIN RELEASE FACTOR 2"/>
    <property type="match status" value="1"/>
</dbReference>
<comment type="similarity">
    <text evidence="1">Belongs to the prokaryotic/mitochondrial release factor family.</text>
</comment>
<dbReference type="HAMAP" id="MF_00094">
    <property type="entry name" value="Rel_fac_2"/>
    <property type="match status" value="1"/>
</dbReference>
<keyword evidence="2" id="KW-0488">Methylation</keyword>
<dbReference type="GO" id="GO:0016149">
    <property type="term" value="F:translation release factor activity, codon specific"/>
    <property type="evidence" value="ECO:0007669"/>
    <property type="project" value="InterPro"/>
</dbReference>
<dbReference type="EMBL" id="PSRQ01000015">
    <property type="protein sequence ID" value="PWU24025.1"/>
    <property type="molecule type" value="Genomic_DNA"/>
</dbReference>
<comment type="caution">
    <text evidence="7">The sequence shown here is derived from an EMBL/GenBank/DDBJ whole genome shotgun (WGS) entry which is preliminary data.</text>
</comment>
<dbReference type="Gene3D" id="1.20.58.410">
    <property type="entry name" value="Release factor"/>
    <property type="match status" value="1"/>
</dbReference>
<reference evidence="7 8" key="1">
    <citation type="submission" date="2018-02" db="EMBL/GenBank/DDBJ databases">
        <title>Genomic Reconstructions from Amazon Rainforest and Pasture Soil Reveal Novel Insights into the Physiology of Candidate Phyla in Tropical Sites.</title>
        <authorList>
            <person name="Kroeger M.E."/>
            <person name="Delmont T."/>
            <person name="Eren A.M."/>
            <person name="Guo J."/>
            <person name="Meyer K.M."/>
            <person name="Khan K."/>
            <person name="Rodrigues J.L.M."/>
            <person name="Bohannan B.J.M."/>
            <person name="Tringe S."/>
            <person name="Borges C.D."/>
            <person name="Tiedje J."/>
            <person name="Tsai S.M."/>
            <person name="Nusslein K."/>
        </authorList>
    </citation>
    <scope>NUCLEOTIDE SEQUENCE [LARGE SCALE GENOMIC DNA]</scope>
    <source>
        <strain evidence="7">Amazon FNV 2010 28 9</strain>
    </source>
</reference>
<dbReference type="InterPro" id="IPR045853">
    <property type="entry name" value="Pep_chain_release_fac_I_sf"/>
</dbReference>
<evidence type="ECO:0000256" key="4">
    <source>
        <dbReference type="NCBIfam" id="TIGR00020"/>
    </source>
</evidence>
<keyword evidence="3" id="KW-0648">Protein biosynthesis</keyword>
<feature type="domain" description="Prokaryotic-type class I peptide chain release factors" evidence="6">
    <location>
        <begin position="245"/>
        <end position="261"/>
    </location>
</feature>
<dbReference type="Pfam" id="PF03462">
    <property type="entry name" value="PCRF"/>
    <property type="match status" value="1"/>
</dbReference>
<dbReference type="PROSITE" id="PS00745">
    <property type="entry name" value="RF_PROK_I"/>
    <property type="match status" value="1"/>
</dbReference>
<keyword evidence="5" id="KW-0175">Coiled coil</keyword>
<dbReference type="SUPFAM" id="SSF75620">
    <property type="entry name" value="Release factor"/>
    <property type="match status" value="1"/>
</dbReference>